<dbReference type="InterPro" id="IPR005829">
    <property type="entry name" value="Sugar_transporter_CS"/>
</dbReference>
<evidence type="ECO:0000256" key="8">
    <source>
        <dbReference type="SAM" id="Phobius"/>
    </source>
</evidence>
<feature type="transmembrane region" description="Helical" evidence="8">
    <location>
        <begin position="231"/>
        <end position="252"/>
    </location>
</feature>
<protein>
    <submittedName>
        <fullName evidence="10">Tetracycline resistance MFS efflux pump</fullName>
    </submittedName>
</protein>
<dbReference type="PANTHER" id="PTHR23504">
    <property type="entry name" value="MAJOR FACILITATOR SUPERFAMILY DOMAIN-CONTAINING PROTEIN 10"/>
    <property type="match status" value="1"/>
</dbReference>
<dbReference type="Pfam" id="PF07690">
    <property type="entry name" value="MFS_1"/>
    <property type="match status" value="1"/>
</dbReference>
<dbReference type="GO" id="GO:0016020">
    <property type="term" value="C:membrane"/>
    <property type="evidence" value="ECO:0007669"/>
    <property type="project" value="UniProtKB-SubCell"/>
</dbReference>
<dbReference type="PROSITE" id="PS00216">
    <property type="entry name" value="SUGAR_TRANSPORT_1"/>
    <property type="match status" value="1"/>
</dbReference>
<feature type="transmembrane region" description="Helical" evidence="8">
    <location>
        <begin position="356"/>
        <end position="375"/>
    </location>
</feature>
<dbReference type="AlphaFoldDB" id="A0A2S9JX93"/>
<evidence type="ECO:0000256" key="7">
    <source>
        <dbReference type="ARBA" id="ARBA00023136"/>
    </source>
</evidence>
<feature type="transmembrane region" description="Helical" evidence="8">
    <location>
        <begin position="100"/>
        <end position="132"/>
    </location>
</feature>
<comment type="function">
    <text evidence="1">Resistance to tetracycline by an active tetracycline efflux. This is an energy-dependent process that decreases the accumulation of the antibiotic in whole cells. This protein functions as a metal-tetracycline/H(+) antiporter.</text>
</comment>
<proteinExistence type="inferred from homology"/>
<evidence type="ECO:0000259" key="9">
    <source>
        <dbReference type="PROSITE" id="PS50850"/>
    </source>
</evidence>
<dbReference type="InterPro" id="IPR011701">
    <property type="entry name" value="MFS"/>
</dbReference>
<dbReference type="InterPro" id="IPR036259">
    <property type="entry name" value="MFS_trans_sf"/>
</dbReference>
<dbReference type="PANTHER" id="PTHR23504:SF15">
    <property type="entry name" value="MAJOR FACILITATOR SUPERFAMILY (MFS) PROFILE DOMAIN-CONTAINING PROTEIN"/>
    <property type="match status" value="1"/>
</dbReference>
<keyword evidence="11" id="KW-1185">Reference proteome</keyword>
<feature type="transmembrane region" description="Helical" evidence="8">
    <location>
        <begin position="291"/>
        <end position="308"/>
    </location>
</feature>
<feature type="transmembrane region" description="Helical" evidence="8">
    <location>
        <begin position="258"/>
        <end position="279"/>
    </location>
</feature>
<comment type="subcellular location">
    <subcellularLocation>
        <location evidence="2">Membrane</location>
        <topology evidence="2">Multi-pass membrane protein</topology>
    </subcellularLocation>
</comment>
<evidence type="ECO:0000256" key="6">
    <source>
        <dbReference type="ARBA" id="ARBA00022989"/>
    </source>
</evidence>
<keyword evidence="4" id="KW-0813">Transport</keyword>
<keyword evidence="5 8" id="KW-0812">Transmembrane</keyword>
<dbReference type="PRINTS" id="PR01035">
    <property type="entry name" value="TCRTETA"/>
</dbReference>
<evidence type="ECO:0000256" key="3">
    <source>
        <dbReference type="ARBA" id="ARBA00007520"/>
    </source>
</evidence>
<dbReference type="Gene3D" id="1.20.1250.20">
    <property type="entry name" value="MFS general substrate transporter like domains"/>
    <property type="match status" value="1"/>
</dbReference>
<evidence type="ECO:0000313" key="10">
    <source>
        <dbReference type="EMBL" id="PRD57946.1"/>
    </source>
</evidence>
<feature type="transmembrane region" description="Helical" evidence="8">
    <location>
        <begin position="144"/>
        <end position="166"/>
    </location>
</feature>
<dbReference type="RefSeq" id="WP_105732186.1">
    <property type="nucleotide sequence ID" value="NZ_SHLH01000001.1"/>
</dbReference>
<name>A0A2S9JX93_9HYPH</name>
<gene>
    <name evidence="10" type="ORF">C5750_02000</name>
</gene>
<feature type="domain" description="Major facilitator superfamily (MFS) profile" evidence="9">
    <location>
        <begin position="16"/>
        <end position="411"/>
    </location>
</feature>
<feature type="transmembrane region" description="Helical" evidence="8">
    <location>
        <begin position="16"/>
        <end position="38"/>
    </location>
</feature>
<evidence type="ECO:0000256" key="2">
    <source>
        <dbReference type="ARBA" id="ARBA00004141"/>
    </source>
</evidence>
<dbReference type="Proteomes" id="UP000238563">
    <property type="component" value="Unassembled WGS sequence"/>
</dbReference>
<keyword evidence="7 8" id="KW-0472">Membrane</keyword>
<feature type="transmembrane region" description="Helical" evidence="8">
    <location>
        <begin position="314"/>
        <end position="336"/>
    </location>
</feature>
<evidence type="ECO:0000256" key="5">
    <source>
        <dbReference type="ARBA" id="ARBA00022692"/>
    </source>
</evidence>
<reference evidence="10 11" key="1">
    <citation type="submission" date="2018-02" db="EMBL/GenBank/DDBJ databases">
        <title>The draft genome of Phyllobacterium myrsinacearum DSM5892.</title>
        <authorList>
            <person name="Li L."/>
            <person name="Liu L."/>
            <person name="Zhang X."/>
            <person name="Wang T."/>
        </authorList>
    </citation>
    <scope>NUCLEOTIDE SEQUENCE [LARGE SCALE GENOMIC DNA]</scope>
    <source>
        <strain evidence="10 11">DSM 5892</strain>
    </source>
</reference>
<accession>A0A2S9JX93</accession>
<sequence>MIFVGTLAVLSIRRPALIFIFITVLLDVVSMGVVVPVLPQLVLGFLGNDFSRAADLLGVFISVWAFSHFIASPVVGGLSDHFGRRPIILLSNLTLAMDHFLMAFAPALWVLFIGRALSGICSATVSTAYAYISDVTPGDKRAGSFAVLSTAFGLGFVVGPAIGGFLGQYDIRLPFLVAALLGLANFIYGLIILPESLAAGLRVPFSLQVANPLVSLRLFRRSNQLSRLGFLSFIMQMAQQVLPACAVLYMTYRYQWQVTQIGMALAYVGAVYIAIQSGVMRPLSNRVSEKTLAIVGFLAGTIGLWIYGVASAGVIFLAAIPIMEFWSLAQPSIYALMTKEVDAAEQGRLQGANSSVLALAGLLGPGLFAKLFAIGVNPEIGLNMPGLPFFVAAALMLLGLLVVIGLRGLQGSQIDKR</sequence>
<feature type="transmembrane region" description="Helical" evidence="8">
    <location>
        <begin position="58"/>
        <end position="79"/>
    </location>
</feature>
<keyword evidence="6 8" id="KW-1133">Transmembrane helix</keyword>
<dbReference type="InterPro" id="IPR020846">
    <property type="entry name" value="MFS_dom"/>
</dbReference>
<dbReference type="PROSITE" id="PS50850">
    <property type="entry name" value="MFS"/>
    <property type="match status" value="1"/>
</dbReference>
<feature type="transmembrane region" description="Helical" evidence="8">
    <location>
        <begin position="387"/>
        <end position="409"/>
    </location>
</feature>
<comment type="caution">
    <text evidence="10">The sequence shown here is derived from an EMBL/GenBank/DDBJ whole genome shotgun (WGS) entry which is preliminary data.</text>
</comment>
<evidence type="ECO:0000256" key="4">
    <source>
        <dbReference type="ARBA" id="ARBA00022448"/>
    </source>
</evidence>
<comment type="similarity">
    <text evidence="3">Belongs to the major facilitator superfamily. TCR/Tet family.</text>
</comment>
<dbReference type="EMBL" id="PVBT01000001">
    <property type="protein sequence ID" value="PRD57946.1"/>
    <property type="molecule type" value="Genomic_DNA"/>
</dbReference>
<organism evidence="10 11">
    <name type="scientific">Phyllobacterium myrsinacearum</name>
    <dbReference type="NCBI Taxonomy" id="28101"/>
    <lineage>
        <taxon>Bacteria</taxon>
        <taxon>Pseudomonadati</taxon>
        <taxon>Pseudomonadota</taxon>
        <taxon>Alphaproteobacteria</taxon>
        <taxon>Hyphomicrobiales</taxon>
        <taxon>Phyllobacteriaceae</taxon>
        <taxon>Phyllobacterium</taxon>
    </lineage>
</organism>
<dbReference type="GO" id="GO:0022857">
    <property type="term" value="F:transmembrane transporter activity"/>
    <property type="evidence" value="ECO:0007669"/>
    <property type="project" value="InterPro"/>
</dbReference>
<evidence type="ECO:0000256" key="1">
    <source>
        <dbReference type="ARBA" id="ARBA00003279"/>
    </source>
</evidence>
<feature type="transmembrane region" description="Helical" evidence="8">
    <location>
        <begin position="173"/>
        <end position="193"/>
    </location>
</feature>
<dbReference type="InterPro" id="IPR001958">
    <property type="entry name" value="Tet-R_TetA/multi-R_MdtG-like"/>
</dbReference>
<evidence type="ECO:0000313" key="11">
    <source>
        <dbReference type="Proteomes" id="UP000238563"/>
    </source>
</evidence>
<dbReference type="SUPFAM" id="SSF103473">
    <property type="entry name" value="MFS general substrate transporter"/>
    <property type="match status" value="1"/>
</dbReference>